<keyword evidence="3" id="KW-1185">Reference proteome</keyword>
<feature type="compositionally biased region" description="Low complexity" evidence="1">
    <location>
        <begin position="1763"/>
        <end position="1805"/>
    </location>
</feature>
<feature type="region of interest" description="Disordered" evidence="1">
    <location>
        <begin position="764"/>
        <end position="812"/>
    </location>
</feature>
<dbReference type="Proteomes" id="UP000030693">
    <property type="component" value="Unassembled WGS sequence"/>
</dbReference>
<feature type="region of interest" description="Disordered" evidence="1">
    <location>
        <begin position="1098"/>
        <end position="1117"/>
    </location>
</feature>
<feature type="region of interest" description="Disordered" evidence="1">
    <location>
        <begin position="2004"/>
        <end position="2025"/>
    </location>
</feature>
<dbReference type="GeneID" id="20524901"/>
<feature type="region of interest" description="Disordered" evidence="1">
    <location>
        <begin position="333"/>
        <end position="393"/>
    </location>
</feature>
<feature type="region of interest" description="Disordered" evidence="1">
    <location>
        <begin position="1952"/>
        <end position="1980"/>
    </location>
</feature>
<feature type="compositionally biased region" description="Basic residues" evidence="1">
    <location>
        <begin position="333"/>
        <end position="344"/>
    </location>
</feature>
<feature type="region of interest" description="Disordered" evidence="1">
    <location>
        <begin position="1012"/>
        <end position="1070"/>
    </location>
</feature>
<feature type="compositionally biased region" description="Pro residues" evidence="1">
    <location>
        <begin position="1250"/>
        <end position="1262"/>
    </location>
</feature>
<protein>
    <submittedName>
        <fullName evidence="2">Uncharacterized protein</fullName>
    </submittedName>
</protein>
<sequence>MGSVGVLHTSSLDHASYIDYQSLTSASDEGEDDACSSPASSDNPTDLMAPGEKTSFDVGASARGAPLPGPAIPMAAEAEEEDLDNYSFIDSQSSSYLSSDTSDSPLPTNKRRASFTATSYTAAVVPGGSGRAAGPDALAGPPSKMVALSLGAADAGLPPRPPGGEFLRSSAVPLRSSSQQLFHPDQTAALPPSGPGSGSTTLDRVFSSEQLTATASAHCNTDFLEAAPPAPVVVSGASTPTSGSSSFHHSLSQGSTPMADLVSPMIGSLAVAPVADHPGAVLQGATSLQASPVSDHLYDEIAIGYDPVGFPGDPTYPRSLSGERLFHHHHEPLHHHEHLHHHHSAPSSYPPSPSSLSSTLPDFATDETFLPPGVLLDMDDPAGGGQSTGFGSSSGLFLQDGDLSGLSPMPVSRLVSTGSILQAVKIRSGVASAMVSVSAGAFGSDNEAGFESCSDTSCGPDLDPGLGEMSTSQLDAPVSPGSALAISRLFDFDEFVAELEAGPQEVHREAQIPSSLIDSSDGHANGDDDGDDDDDDDDDDLEDGNEEDDETEDFDDIQGEYEEEEDEADDIAAAEYAALLHEQMSPDGSDAESDGAFIPSSNAEGSPVSDDQHILIGVLAAQDDDGDDDDADADDGGEEEDDEFTASSELDVSGDELALAAAAAAATTILDRASSDDDDSDIGSPGSEVEFLLLQGHGHLLHDVELAPLGSGGGGDSDIEATGLVALQGSDSSVDVGVFSFSSDLDEDGSLSRVITSAMASALTGRQSEAAGASESDVDIESSSSTLDCSSSDSDGSDDGDNDDDGDDDDSIHPVTLVVIGSLAEHVGLLRRSSIISIDDTAGTDSPANIIVDFDVDSSYGGLSSADEVELLSVSRVVPDEEPDVGSIGHALMASSTSGGEADAPEPMLVLLDDGSHAGSDNNPSAPGGRVVDHPYSRSDQSSDESGDFIDSSDASDSEAESFISPAIGIPLSQLDGPAADVAGDGASLLVMETIPGYAVAVGGLGTASDGSCGTHNSDSGGSSSSSSSGTSDGDEDDSDSGSGSEYDSYDSYDSDASSSGSDFDDDDDNYTQQLRATVLLTPALASGSSFLPEAGGAGSYGSFSRPGSRPNGPRGLSVSAAIGAKSLGSPLLSPDPFASFPVDLVGGGVGAGADLARSPSFTYVAPSGGVTHATAADLFNIVRSTSAGAGAGGFASSLLLATEPLHMQATSLPPAAGGLAGRRKSISAPVSPKRMAAALRGLSTTALDLPPPQSLSTPPSPVSRSRRPSVVAGIVSLAPAALPAEGDGGPHIVPINPSEGPVLASLPAAHSSTSSSGLSSSDIESDSSSSDEAPMPGPVPEPEVLAAAGPQPSSMASASVVSKEPASEAPVPEAPVPGVPAPAPPVANADKPNDGAKATPKPKAAPKSKAPPKPKAVPKPKATPKPKAAAAKGKAASKTEASAASVEGASPSAAAQTVASTIVPEPVMGPSAATRASPPAGVSAPTPATLKPTSKEAAALKAETAPKGPGRPRKKDALAPPPPALGMVSRRPGRPPSASKAGRATGPAAAPVDLPASSRAPGSTPLDTSAAVRSPPPPIQTSSLGSPSWTGSPVGGSFSRPASPGVPVGGSFEASLTRSIRRVLSIDNMAEAFGLLAVAVDRHMALLHWSEESPSNSPPGPDPLLLAVARASQSQLLSLHQFVDTQRRLARRAGSPASGVLSPAGGRSVGDIDSGDEDLDMEDSAPSDDEIDIDADDFSEAEVPVSPVSPVPPVPPVPPVVPAVMDVAASSVARAPARPTGRPAGRPATRPTTATRSTARAVSPIRRAASTAANARLSQMADDLSREEAAQMEAARKQAAGSRSRKGSRAHTPDPTSAAGTVPATVETAPRSSAGRSLAAQRSAAKARLGAEAVASPSPSPPAVAILAAQVAPPEEPVAPVRLLRRPLRRARGEAPAPAVDPPVVAAPVAEAPAPRASISRRNGTADHEPPARSPSVPLNECPYAAATGAYLQLAQTLALSASAPGSDSLSSSGTSSPVHRSASAPSLVAGSMYAVVGASSSSSAAGDYDSDIDIMD</sequence>
<feature type="region of interest" description="Disordered" evidence="1">
    <location>
        <begin position="23"/>
        <end position="113"/>
    </location>
</feature>
<dbReference type="STRING" id="691883.A0A058ZDW0"/>
<feature type="region of interest" description="Disordered" evidence="1">
    <location>
        <begin position="883"/>
        <end position="961"/>
    </location>
</feature>
<dbReference type="PANTHER" id="PTHR23216">
    <property type="entry name" value="NUCLEOLAR AND COILED-BODY PHOSPHOPROTEIN 1"/>
    <property type="match status" value="1"/>
</dbReference>
<proteinExistence type="predicted"/>
<organism evidence="2">
    <name type="scientific">Fonticula alba</name>
    <name type="common">Slime mold</name>
    <dbReference type="NCBI Taxonomy" id="691883"/>
    <lineage>
        <taxon>Eukaryota</taxon>
        <taxon>Rotosphaerida</taxon>
        <taxon>Fonticulaceae</taxon>
        <taxon>Fonticula</taxon>
    </lineage>
</organism>
<feature type="compositionally biased region" description="Acidic residues" evidence="1">
    <location>
        <begin position="1714"/>
        <end position="1741"/>
    </location>
</feature>
<feature type="compositionally biased region" description="Polar residues" evidence="1">
    <location>
        <begin position="1352"/>
        <end position="1361"/>
    </location>
</feature>
<feature type="compositionally biased region" description="Basic residues" evidence="1">
    <location>
        <begin position="1405"/>
        <end position="1425"/>
    </location>
</feature>
<feature type="region of interest" description="Disordered" evidence="1">
    <location>
        <begin position="1214"/>
        <end position="1233"/>
    </location>
</feature>
<feature type="region of interest" description="Disordered" evidence="1">
    <location>
        <begin position="1691"/>
        <end position="1902"/>
    </location>
</feature>
<feature type="compositionally biased region" description="Low complexity" evidence="1">
    <location>
        <begin position="1832"/>
        <end position="1841"/>
    </location>
</feature>
<feature type="compositionally biased region" description="Acidic residues" evidence="1">
    <location>
        <begin position="527"/>
        <end position="572"/>
    </location>
</feature>
<name>A0A058ZDW0_FONAL</name>
<feature type="compositionally biased region" description="Polar residues" evidence="1">
    <location>
        <begin position="1581"/>
        <end position="1592"/>
    </location>
</feature>
<feature type="compositionally biased region" description="Acidic residues" evidence="1">
    <location>
        <begin position="622"/>
        <end position="644"/>
    </location>
</feature>
<feature type="compositionally biased region" description="Low complexity" evidence="1">
    <location>
        <begin position="1304"/>
        <end position="1332"/>
    </location>
</feature>
<gene>
    <name evidence="2" type="ORF">H696_00176</name>
</gene>
<feature type="compositionally biased region" description="Pro residues" evidence="1">
    <location>
        <begin position="1748"/>
        <end position="1762"/>
    </location>
</feature>
<dbReference type="RefSeq" id="XP_009492286.1">
    <property type="nucleotide sequence ID" value="XM_009494011.1"/>
</dbReference>
<evidence type="ECO:0000313" key="2">
    <source>
        <dbReference type="EMBL" id="KCV72585.1"/>
    </source>
</evidence>
<feature type="region of interest" description="Disordered" evidence="1">
    <location>
        <begin position="1289"/>
        <end position="1612"/>
    </location>
</feature>
<feature type="region of interest" description="Disordered" evidence="1">
    <location>
        <begin position="1245"/>
        <end position="1268"/>
    </location>
</feature>
<evidence type="ECO:0000256" key="1">
    <source>
        <dbReference type="SAM" id="MobiDB-lite"/>
    </source>
</evidence>
<feature type="compositionally biased region" description="Low complexity" evidence="1">
    <location>
        <begin position="1018"/>
        <end position="1032"/>
    </location>
</feature>
<dbReference type="InterPro" id="IPR039191">
    <property type="entry name" value="Nopp140-like"/>
</dbReference>
<reference evidence="2" key="1">
    <citation type="submission" date="2013-04" db="EMBL/GenBank/DDBJ databases">
        <title>The Genome Sequence of Fonticula alba ATCC 38817.</title>
        <authorList>
            <consortium name="The Broad Institute Genomics Platform"/>
            <person name="Russ C."/>
            <person name="Cuomo C."/>
            <person name="Burger G."/>
            <person name="Gray M.W."/>
            <person name="Holland P.W.H."/>
            <person name="King N."/>
            <person name="Lang F.B.F."/>
            <person name="Roger A.J."/>
            <person name="Ruiz-Trillo I."/>
            <person name="Brown M."/>
            <person name="Walker B."/>
            <person name="Young S."/>
            <person name="Zeng Q."/>
            <person name="Gargeya S."/>
            <person name="Fitzgerald M."/>
            <person name="Haas B."/>
            <person name="Abouelleil A."/>
            <person name="Allen A.W."/>
            <person name="Alvarado L."/>
            <person name="Arachchi H.M."/>
            <person name="Berlin A.M."/>
            <person name="Chapman S.B."/>
            <person name="Gainer-Dewar J."/>
            <person name="Goldberg J."/>
            <person name="Griggs A."/>
            <person name="Gujja S."/>
            <person name="Hansen M."/>
            <person name="Howarth C."/>
            <person name="Imamovic A."/>
            <person name="Ireland A."/>
            <person name="Larimer J."/>
            <person name="McCowan C."/>
            <person name="Murphy C."/>
            <person name="Pearson M."/>
            <person name="Poon T.W."/>
            <person name="Priest M."/>
            <person name="Roberts A."/>
            <person name="Saif S."/>
            <person name="Shea T."/>
            <person name="Sisk P."/>
            <person name="Sykes S."/>
            <person name="Wortman J."/>
            <person name="Nusbaum C."/>
            <person name="Birren B."/>
        </authorList>
    </citation>
    <scope>NUCLEOTIDE SEQUENCE [LARGE SCALE GENOMIC DNA]</scope>
    <source>
        <strain evidence="2">ATCC 38817</strain>
    </source>
</reference>
<evidence type="ECO:0000313" key="3">
    <source>
        <dbReference type="Proteomes" id="UP000030693"/>
    </source>
</evidence>
<feature type="compositionally biased region" description="Low complexity" evidence="1">
    <location>
        <begin position="87"/>
        <end position="104"/>
    </location>
</feature>
<dbReference type="PANTHER" id="PTHR23216:SF1">
    <property type="entry name" value="NUCLEOLAR AND COILED-BODY PHOSPHOPROTEIN 1"/>
    <property type="match status" value="1"/>
</dbReference>
<accession>A0A058ZDW0</accession>
<feature type="compositionally biased region" description="Pro residues" evidence="1">
    <location>
        <begin position="1373"/>
        <end position="1386"/>
    </location>
</feature>
<feature type="compositionally biased region" description="Low complexity" evidence="1">
    <location>
        <begin position="2004"/>
        <end position="2019"/>
    </location>
</feature>
<feature type="compositionally biased region" description="Low complexity" evidence="1">
    <location>
        <begin position="781"/>
        <end position="794"/>
    </location>
</feature>
<dbReference type="EMBL" id="KB932201">
    <property type="protein sequence ID" value="KCV72585.1"/>
    <property type="molecule type" value="Genomic_DNA"/>
</dbReference>
<feature type="region of interest" description="Disordered" evidence="1">
    <location>
        <begin position="503"/>
        <end position="652"/>
    </location>
</feature>
<feature type="compositionally biased region" description="Low complexity" evidence="1">
    <location>
        <begin position="1426"/>
        <end position="1445"/>
    </location>
</feature>
<dbReference type="GO" id="GO:0005730">
    <property type="term" value="C:nucleolus"/>
    <property type="evidence" value="ECO:0007669"/>
    <property type="project" value="InterPro"/>
</dbReference>
<feature type="compositionally biased region" description="Acidic residues" evidence="1">
    <location>
        <begin position="795"/>
        <end position="810"/>
    </location>
</feature>